<keyword evidence="3" id="KW-1003">Cell membrane</keyword>
<evidence type="ECO:0000256" key="1">
    <source>
        <dbReference type="ARBA" id="ARBA00004651"/>
    </source>
</evidence>
<evidence type="ECO:0000256" key="17">
    <source>
        <dbReference type="ARBA" id="ARBA00041185"/>
    </source>
</evidence>
<feature type="compositionally biased region" description="Basic and acidic residues" evidence="22">
    <location>
        <begin position="8"/>
        <end position="19"/>
    </location>
</feature>
<keyword evidence="6" id="KW-0808">Transferase</keyword>
<dbReference type="Proteomes" id="UP000321261">
    <property type="component" value="Unassembled WGS sequence"/>
</dbReference>
<protein>
    <recommendedName>
        <fullName evidence="17">Probable peptidoglycan glycosyltransferase FtsW</fullName>
        <ecNumber evidence="19">2.4.99.28</ecNumber>
    </recommendedName>
    <alternativeName>
        <fullName evidence="18">Cell division protein FtsW</fullName>
    </alternativeName>
    <alternativeName>
        <fullName evidence="15">Cell wall polymerase</fullName>
    </alternativeName>
    <alternativeName>
        <fullName evidence="14">Peptidoglycan polymerase</fullName>
    </alternativeName>
</protein>
<evidence type="ECO:0000256" key="13">
    <source>
        <dbReference type="ARBA" id="ARBA00023316"/>
    </source>
</evidence>
<evidence type="ECO:0000256" key="12">
    <source>
        <dbReference type="ARBA" id="ARBA00023306"/>
    </source>
</evidence>
<feature type="transmembrane region" description="Helical" evidence="23">
    <location>
        <begin position="304"/>
        <end position="323"/>
    </location>
</feature>
<gene>
    <name evidence="24" type="ORF">FHX44_118456</name>
</gene>
<comment type="subcellular location">
    <subcellularLocation>
        <location evidence="1">Cell membrane</location>
        <topology evidence="1">Multi-pass membrane protein</topology>
    </subcellularLocation>
</comment>
<evidence type="ECO:0000256" key="20">
    <source>
        <dbReference type="ARBA" id="ARBA00049902"/>
    </source>
</evidence>
<evidence type="ECO:0000256" key="22">
    <source>
        <dbReference type="SAM" id="MobiDB-lite"/>
    </source>
</evidence>
<dbReference type="PANTHER" id="PTHR30474">
    <property type="entry name" value="CELL CYCLE PROTEIN"/>
    <property type="match status" value="1"/>
</dbReference>
<evidence type="ECO:0000256" key="2">
    <source>
        <dbReference type="ARBA" id="ARBA00004752"/>
    </source>
</evidence>
<dbReference type="EC" id="2.4.99.28" evidence="19"/>
<evidence type="ECO:0000256" key="14">
    <source>
        <dbReference type="ARBA" id="ARBA00032370"/>
    </source>
</evidence>
<dbReference type="GO" id="GO:0008360">
    <property type="term" value="P:regulation of cell shape"/>
    <property type="evidence" value="ECO:0007669"/>
    <property type="project" value="UniProtKB-KW"/>
</dbReference>
<organism evidence="24 25">
    <name type="scientific">Pseudonocardia hierapolitana</name>
    <dbReference type="NCBI Taxonomy" id="1128676"/>
    <lineage>
        <taxon>Bacteria</taxon>
        <taxon>Bacillati</taxon>
        <taxon>Actinomycetota</taxon>
        <taxon>Actinomycetes</taxon>
        <taxon>Pseudonocardiales</taxon>
        <taxon>Pseudonocardiaceae</taxon>
        <taxon>Pseudonocardia</taxon>
    </lineage>
</organism>
<evidence type="ECO:0000256" key="8">
    <source>
        <dbReference type="ARBA" id="ARBA00022960"/>
    </source>
</evidence>
<keyword evidence="11 23" id="KW-0472">Membrane</keyword>
<evidence type="ECO:0000256" key="16">
    <source>
        <dbReference type="ARBA" id="ARBA00038053"/>
    </source>
</evidence>
<feature type="transmembrane region" description="Helical" evidence="23">
    <location>
        <begin position="193"/>
        <end position="212"/>
    </location>
</feature>
<keyword evidence="5" id="KW-0328">Glycosyltransferase</keyword>
<dbReference type="GO" id="GO:0009252">
    <property type="term" value="P:peptidoglycan biosynthetic process"/>
    <property type="evidence" value="ECO:0007669"/>
    <property type="project" value="UniProtKB-KW"/>
</dbReference>
<keyword evidence="10 23" id="KW-1133">Transmembrane helix</keyword>
<evidence type="ECO:0000256" key="10">
    <source>
        <dbReference type="ARBA" id="ARBA00022989"/>
    </source>
</evidence>
<name>A0A561T5X2_9PSEU</name>
<reference evidence="24 25" key="1">
    <citation type="submission" date="2019-06" db="EMBL/GenBank/DDBJ databases">
        <title>Sequencing the genomes of 1000 actinobacteria strains.</title>
        <authorList>
            <person name="Klenk H.-P."/>
        </authorList>
    </citation>
    <scope>NUCLEOTIDE SEQUENCE [LARGE SCALE GENOMIC DNA]</scope>
    <source>
        <strain evidence="24 25">DSM 45671</strain>
    </source>
</reference>
<evidence type="ECO:0000256" key="19">
    <source>
        <dbReference type="ARBA" id="ARBA00044770"/>
    </source>
</evidence>
<dbReference type="PROSITE" id="PS00428">
    <property type="entry name" value="FTSW_RODA_SPOVE"/>
    <property type="match status" value="1"/>
</dbReference>
<keyword evidence="4 24" id="KW-0132">Cell division</keyword>
<dbReference type="GO" id="GO:0015648">
    <property type="term" value="F:lipid-linked peptidoglycan transporter activity"/>
    <property type="evidence" value="ECO:0007669"/>
    <property type="project" value="TreeGrafter"/>
</dbReference>
<feature type="region of interest" description="Disordered" evidence="22">
    <location>
        <begin position="1"/>
        <end position="89"/>
    </location>
</feature>
<feature type="transmembrane region" description="Helical" evidence="23">
    <location>
        <begin position="421"/>
        <end position="445"/>
    </location>
</feature>
<proteinExistence type="inferred from homology"/>
<feature type="transmembrane region" description="Helical" evidence="23">
    <location>
        <begin position="457"/>
        <end position="476"/>
    </location>
</feature>
<dbReference type="RefSeq" id="WP_246170884.1">
    <property type="nucleotide sequence ID" value="NZ_VIWU01000001.1"/>
</dbReference>
<dbReference type="AlphaFoldDB" id="A0A561T5X2"/>
<feature type="compositionally biased region" description="Low complexity" evidence="22">
    <location>
        <begin position="22"/>
        <end position="38"/>
    </location>
</feature>
<evidence type="ECO:0000256" key="21">
    <source>
        <dbReference type="ARBA" id="ARBA00049966"/>
    </source>
</evidence>
<accession>A0A561T5X2</accession>
<dbReference type="Pfam" id="PF01098">
    <property type="entry name" value="FTSW_RODA_SPOVE"/>
    <property type="match status" value="1"/>
</dbReference>
<feature type="transmembrane region" description="Helical" evidence="23">
    <location>
        <begin position="257"/>
        <end position="275"/>
    </location>
</feature>
<dbReference type="InterPro" id="IPR013437">
    <property type="entry name" value="FtsW"/>
</dbReference>
<evidence type="ECO:0000256" key="5">
    <source>
        <dbReference type="ARBA" id="ARBA00022676"/>
    </source>
</evidence>
<evidence type="ECO:0000256" key="18">
    <source>
        <dbReference type="ARBA" id="ARBA00041418"/>
    </source>
</evidence>
<evidence type="ECO:0000256" key="7">
    <source>
        <dbReference type="ARBA" id="ARBA00022692"/>
    </source>
</evidence>
<dbReference type="GO" id="GO:0005886">
    <property type="term" value="C:plasma membrane"/>
    <property type="evidence" value="ECO:0007669"/>
    <property type="project" value="UniProtKB-SubCell"/>
</dbReference>
<dbReference type="InterPro" id="IPR018365">
    <property type="entry name" value="Cell_cycle_FtsW-rel_CS"/>
</dbReference>
<keyword evidence="12" id="KW-0131">Cell cycle</keyword>
<keyword evidence="25" id="KW-1185">Reference proteome</keyword>
<dbReference type="InterPro" id="IPR001182">
    <property type="entry name" value="FtsW/RodA"/>
</dbReference>
<evidence type="ECO:0000256" key="9">
    <source>
        <dbReference type="ARBA" id="ARBA00022984"/>
    </source>
</evidence>
<dbReference type="GO" id="GO:0032153">
    <property type="term" value="C:cell division site"/>
    <property type="evidence" value="ECO:0007669"/>
    <property type="project" value="TreeGrafter"/>
</dbReference>
<keyword evidence="9" id="KW-0573">Peptidoglycan synthesis</keyword>
<comment type="function">
    <text evidence="21">Peptidoglycan polymerase that is essential for cell division.</text>
</comment>
<feature type="transmembrane region" description="Helical" evidence="23">
    <location>
        <begin position="382"/>
        <end position="409"/>
    </location>
</feature>
<sequence>MTVPWPRAGDRAAGRERSRSVRTASKGTAAKSAAAKGTGAKGTGAKGTATKGTGAKGTATKGTATKGTGAKGTAGRSAAARGTARPASKGVTDAFRGRFGVRPNGVRLAVARTAAALGQWLRRPLTSLHLVLGVFGLLTLFGLVMVLSASSVEALTADGSSYSVFTRQLMFCVPGLLMFWLGLRISPRRLRSLAPAALVVGALALVAVLFVGETRNGSRAWFAIGTFSVQPSEAVKVALTLWGAHVLVARRAVMHRWKYALSPVVPVTVVLLTLLVLQPDLGMTISLGIVLVALLYFGGAPMRLILALSSGAVGGAIVLALTAEYRMSRITAFLSPESADLQQAGFQARQALYSLADGGLFGQGLGQGRAKWSYLPNAHNDFIFAIVAEELGFIGAFAVLALFATLAYTGFRIAARSVDPWLRLVVATSTTWLVTQAAINIGYVVGLLPVTGLQLPLISSGGTSLVVTMFVFGVLANAARHEPEAIAALKQHGDGHIARLLQLPPPQPYRAPVQRGRVR</sequence>
<dbReference type="GO" id="GO:0071555">
    <property type="term" value="P:cell wall organization"/>
    <property type="evidence" value="ECO:0007669"/>
    <property type="project" value="UniProtKB-KW"/>
</dbReference>
<evidence type="ECO:0000313" key="24">
    <source>
        <dbReference type="EMBL" id="TWF82507.1"/>
    </source>
</evidence>
<evidence type="ECO:0000256" key="6">
    <source>
        <dbReference type="ARBA" id="ARBA00022679"/>
    </source>
</evidence>
<evidence type="ECO:0000313" key="25">
    <source>
        <dbReference type="Proteomes" id="UP000321261"/>
    </source>
</evidence>
<comment type="pathway">
    <text evidence="2">Cell wall biogenesis; peptidoglycan biosynthesis.</text>
</comment>
<keyword evidence="13" id="KW-0961">Cell wall biogenesis/degradation</keyword>
<feature type="compositionally biased region" description="Low complexity" evidence="22">
    <location>
        <begin position="46"/>
        <end position="84"/>
    </location>
</feature>
<dbReference type="NCBIfam" id="TIGR02614">
    <property type="entry name" value="ftsW"/>
    <property type="match status" value="1"/>
</dbReference>
<comment type="caution">
    <text evidence="24">The sequence shown here is derived from an EMBL/GenBank/DDBJ whole genome shotgun (WGS) entry which is preliminary data.</text>
</comment>
<feature type="transmembrane region" description="Helical" evidence="23">
    <location>
        <begin position="281"/>
        <end position="297"/>
    </location>
</feature>
<dbReference type="GO" id="GO:0008955">
    <property type="term" value="F:peptidoglycan glycosyltransferase activity"/>
    <property type="evidence" value="ECO:0007669"/>
    <property type="project" value="UniProtKB-EC"/>
</dbReference>
<feature type="transmembrane region" description="Helical" evidence="23">
    <location>
        <begin position="232"/>
        <end position="250"/>
    </location>
</feature>
<evidence type="ECO:0000256" key="11">
    <source>
        <dbReference type="ARBA" id="ARBA00023136"/>
    </source>
</evidence>
<evidence type="ECO:0000256" key="23">
    <source>
        <dbReference type="SAM" id="Phobius"/>
    </source>
</evidence>
<feature type="transmembrane region" description="Helical" evidence="23">
    <location>
        <begin position="162"/>
        <end position="181"/>
    </location>
</feature>
<feature type="transmembrane region" description="Helical" evidence="23">
    <location>
        <begin position="130"/>
        <end position="150"/>
    </location>
</feature>
<keyword evidence="7 23" id="KW-0812">Transmembrane</keyword>
<comment type="catalytic activity">
    <reaction evidence="20">
        <text>[GlcNAc-(1-&gt;4)-Mur2Ac(oyl-L-Ala-gamma-D-Glu-L-Lys-D-Ala-D-Ala)](n)-di-trans,octa-cis-undecaprenyl diphosphate + beta-D-GlcNAc-(1-&gt;4)-Mur2Ac(oyl-L-Ala-gamma-D-Glu-L-Lys-D-Ala-D-Ala)-di-trans,octa-cis-undecaprenyl diphosphate = [GlcNAc-(1-&gt;4)-Mur2Ac(oyl-L-Ala-gamma-D-Glu-L-Lys-D-Ala-D-Ala)](n+1)-di-trans,octa-cis-undecaprenyl diphosphate + di-trans,octa-cis-undecaprenyl diphosphate + H(+)</text>
        <dbReference type="Rhea" id="RHEA:23708"/>
        <dbReference type="Rhea" id="RHEA-COMP:9602"/>
        <dbReference type="Rhea" id="RHEA-COMP:9603"/>
        <dbReference type="ChEBI" id="CHEBI:15378"/>
        <dbReference type="ChEBI" id="CHEBI:58405"/>
        <dbReference type="ChEBI" id="CHEBI:60033"/>
        <dbReference type="ChEBI" id="CHEBI:78435"/>
        <dbReference type="EC" id="2.4.99.28"/>
    </reaction>
</comment>
<evidence type="ECO:0000256" key="4">
    <source>
        <dbReference type="ARBA" id="ARBA00022618"/>
    </source>
</evidence>
<comment type="similarity">
    <text evidence="16">Belongs to the SEDS family. FtsW subfamily.</text>
</comment>
<dbReference type="GO" id="GO:0051301">
    <property type="term" value="P:cell division"/>
    <property type="evidence" value="ECO:0007669"/>
    <property type="project" value="UniProtKB-KW"/>
</dbReference>
<evidence type="ECO:0000256" key="15">
    <source>
        <dbReference type="ARBA" id="ARBA00033270"/>
    </source>
</evidence>
<dbReference type="EMBL" id="VIWU01000001">
    <property type="protein sequence ID" value="TWF82507.1"/>
    <property type="molecule type" value="Genomic_DNA"/>
</dbReference>
<keyword evidence="8" id="KW-0133">Cell shape</keyword>
<evidence type="ECO:0000256" key="3">
    <source>
        <dbReference type="ARBA" id="ARBA00022475"/>
    </source>
</evidence>
<dbReference type="PANTHER" id="PTHR30474:SF2">
    <property type="entry name" value="PEPTIDOGLYCAN GLYCOSYLTRANSFERASE FTSW-RELATED"/>
    <property type="match status" value="1"/>
</dbReference>